<geneLocation type="plasmid" evidence="1 2">
    <name>unnamed2</name>
</geneLocation>
<organism evidence="1 2">
    <name type="scientific">Niveispirillum cyanobacteriorum</name>
    <dbReference type="NCBI Taxonomy" id="1612173"/>
    <lineage>
        <taxon>Bacteria</taxon>
        <taxon>Pseudomonadati</taxon>
        <taxon>Pseudomonadota</taxon>
        <taxon>Alphaproteobacteria</taxon>
        <taxon>Rhodospirillales</taxon>
        <taxon>Azospirillaceae</taxon>
        <taxon>Niveispirillum</taxon>
    </lineage>
</organism>
<dbReference type="AlphaFoldDB" id="A0A2K9NL50"/>
<dbReference type="Proteomes" id="UP000234752">
    <property type="component" value="Plasmid unnamed2"/>
</dbReference>
<dbReference type="EMBL" id="CP025614">
    <property type="protein sequence ID" value="AUN33797.1"/>
    <property type="molecule type" value="Genomic_DNA"/>
</dbReference>
<gene>
    <name evidence="1" type="ORF">C0V82_25655</name>
</gene>
<reference evidence="1 2" key="1">
    <citation type="submission" date="2017-12" db="EMBL/GenBank/DDBJ databases">
        <title>Genomes of bacteria within cyanobacterial aggregates.</title>
        <authorList>
            <person name="Cai H."/>
        </authorList>
    </citation>
    <scope>NUCLEOTIDE SEQUENCE [LARGE SCALE GENOMIC DNA]</scope>
    <source>
        <strain evidence="1 2">TH16</strain>
        <plasmid evidence="1 2">unnamed2</plasmid>
    </source>
</reference>
<keyword evidence="2" id="KW-1185">Reference proteome</keyword>
<dbReference type="KEGG" id="ncb:C0V82_25655"/>
<protein>
    <submittedName>
        <fullName evidence="1">Uncharacterized protein</fullName>
    </submittedName>
</protein>
<keyword evidence="1" id="KW-0614">Plasmid</keyword>
<accession>A0A2K9NL50</accession>
<evidence type="ECO:0000313" key="1">
    <source>
        <dbReference type="EMBL" id="AUN33797.1"/>
    </source>
</evidence>
<evidence type="ECO:0000313" key="2">
    <source>
        <dbReference type="Proteomes" id="UP000234752"/>
    </source>
</evidence>
<name>A0A2K9NL50_9PROT</name>
<proteinExistence type="predicted"/>
<sequence>MNQGWAVFSEAARHEQASGGLDLLAYHPDLKVQMRVEGKRLIGAESFGKILEDVAKINRFQLNAHDNEGAEILTPSRCIGLIVAVTHSREIADWWVSTEAVSDAVEDERRRGVRAYLTDVETGAASTAQAIHFETWFEGKGLSQNWLLYAWHDVAVSTETMRT</sequence>